<protein>
    <submittedName>
        <fullName evidence="3">Uncharacterized protein</fullName>
    </submittedName>
</protein>
<feature type="compositionally biased region" description="Basic and acidic residues" evidence="2">
    <location>
        <begin position="175"/>
        <end position="212"/>
    </location>
</feature>
<comment type="caution">
    <text evidence="3">The sequence shown here is derived from an EMBL/GenBank/DDBJ whole genome shotgun (WGS) entry which is preliminary data.</text>
</comment>
<proteinExistence type="predicted"/>
<dbReference type="AlphaFoldDB" id="A0AAW0F6A9"/>
<dbReference type="Proteomes" id="UP001430356">
    <property type="component" value="Unassembled WGS sequence"/>
</dbReference>
<feature type="compositionally biased region" description="Polar residues" evidence="2">
    <location>
        <begin position="430"/>
        <end position="446"/>
    </location>
</feature>
<name>A0AAW0F6A9_9TRYP</name>
<dbReference type="EMBL" id="JAECZO010000020">
    <property type="protein sequence ID" value="KAK7201793.1"/>
    <property type="molecule type" value="Genomic_DNA"/>
</dbReference>
<feature type="coiled-coil region" evidence="1">
    <location>
        <begin position="55"/>
        <end position="118"/>
    </location>
</feature>
<evidence type="ECO:0000313" key="3">
    <source>
        <dbReference type="EMBL" id="KAK7201793.1"/>
    </source>
</evidence>
<evidence type="ECO:0000256" key="1">
    <source>
        <dbReference type="SAM" id="Coils"/>
    </source>
</evidence>
<evidence type="ECO:0000256" key="2">
    <source>
        <dbReference type="SAM" id="MobiDB-lite"/>
    </source>
</evidence>
<accession>A0AAW0F6A9</accession>
<keyword evidence="1" id="KW-0175">Coiled coil</keyword>
<keyword evidence="4" id="KW-1185">Reference proteome</keyword>
<feature type="region of interest" description="Disordered" evidence="2">
    <location>
        <begin position="171"/>
        <end position="212"/>
    </location>
</feature>
<evidence type="ECO:0000313" key="4">
    <source>
        <dbReference type="Proteomes" id="UP001430356"/>
    </source>
</evidence>
<reference evidence="3 4" key="1">
    <citation type="journal article" date="2021" name="MBio">
        <title>A New Model Trypanosomatid, Novymonas esmeraldas: Genomic Perception of Its 'Candidatus Pandoraea novymonadis' Endosymbiont.</title>
        <authorList>
            <person name="Zakharova A."/>
            <person name="Saura A."/>
            <person name="Butenko A."/>
            <person name="Podesvova L."/>
            <person name="Warmusova S."/>
            <person name="Kostygov A.Y."/>
            <person name="Nenarokova A."/>
            <person name="Lukes J."/>
            <person name="Opperdoes F.R."/>
            <person name="Yurchenko V."/>
        </authorList>
    </citation>
    <scope>NUCLEOTIDE SEQUENCE [LARGE SCALE GENOMIC DNA]</scope>
    <source>
        <strain evidence="3 4">E262AT.01</strain>
    </source>
</reference>
<organism evidence="3 4">
    <name type="scientific">Novymonas esmeraldas</name>
    <dbReference type="NCBI Taxonomy" id="1808958"/>
    <lineage>
        <taxon>Eukaryota</taxon>
        <taxon>Discoba</taxon>
        <taxon>Euglenozoa</taxon>
        <taxon>Kinetoplastea</taxon>
        <taxon>Metakinetoplastina</taxon>
        <taxon>Trypanosomatida</taxon>
        <taxon>Trypanosomatidae</taxon>
        <taxon>Novymonas</taxon>
    </lineage>
</organism>
<gene>
    <name evidence="3" type="ORF">NESM_000245700</name>
</gene>
<feature type="region of interest" description="Disordered" evidence="2">
    <location>
        <begin position="405"/>
        <end position="463"/>
    </location>
</feature>
<sequence length="463" mass="53827">MADRRLPALKGTKAKQPPKEAVDDYALCHEYASYIAQLRGLLDETTGQPPAGVNTAEVERRITLIQSALDEVERRNTEARWRIELRNGQRLLLTYQRRIEAEAEAERKRQDAEKHRLAQVEEMRSMQLAYYKERNGRTGTKSQQCRAHNEQVQVETVTKAGSNEERRTRNLANLEAERRRKQMELHDREQAKQEYARKVRERQADQDAEKEAENTRLAEIHRQEMEAKLSAIRESKRSKWAAKKEASRSKSVLVWKNGEAVLETERKNHGDLVAELQQRQRQQASRYAEEKAEQEAYIQQRIQLHAARQERQQENLRKLVDMRVTRGIEIVKAAGEKRQRANETKERQATQYVEAGRLLDEEVQLHRTRARKQQERRANESLAQNYRRWNHRAARIMEELHEAMAREEAEAEQQQSAAAHNQRGALSSAHGDSQRSWATGERSGSPQRPPFTACLPSPTEFAV</sequence>